<dbReference type="KEGG" id="zga:ZOBELLIA_1155"/>
<proteinExistence type="predicted"/>
<evidence type="ECO:0000313" key="3">
    <source>
        <dbReference type="Proteomes" id="UP000008898"/>
    </source>
</evidence>
<feature type="transmembrane region" description="Helical" evidence="1">
    <location>
        <begin position="192"/>
        <end position="223"/>
    </location>
</feature>
<dbReference type="EMBL" id="FP476056">
    <property type="protein sequence ID" value="CAZ95212.1"/>
    <property type="molecule type" value="Genomic_DNA"/>
</dbReference>
<keyword evidence="3" id="KW-1185">Reference proteome</keyword>
<sequence length="243" mass="27001">MTLNQLTEKIEQNPILDFGTVFSSAIELFKKVWLQGFITILLTLVLMIPLYLIFYVPFIVLGVSNPATFESDVMAPVMGLAMFLLMPVLILGVMTISVALNAAFMRICRMKDLGISEPEDYFYYLKNGRWKKSLGLGLLMLLVAIAGMLLCGVGLIYAMVPLSLLPAFFAFNEELSSIDILKACFKLGNKNWFIIFGLIILSGIMAELGIVLCGVGIFFTAMFSKIPTYYMYKNGVGFKEDGV</sequence>
<feature type="transmembrane region" description="Helical" evidence="1">
    <location>
        <begin position="134"/>
        <end position="160"/>
    </location>
</feature>
<evidence type="ECO:0000313" key="2">
    <source>
        <dbReference type="EMBL" id="CAZ95212.1"/>
    </source>
</evidence>
<keyword evidence="1" id="KW-0812">Transmembrane</keyword>
<feature type="transmembrane region" description="Helical" evidence="1">
    <location>
        <begin position="80"/>
        <end position="104"/>
    </location>
</feature>
<dbReference type="HOGENOM" id="CLU_1097082_0_0_10"/>
<protein>
    <submittedName>
        <fullName evidence="2">Hypothetical membrane protein</fullName>
    </submittedName>
</protein>
<evidence type="ECO:0000256" key="1">
    <source>
        <dbReference type="SAM" id="Phobius"/>
    </source>
</evidence>
<reference evidence="3" key="1">
    <citation type="submission" date="2009-07" db="EMBL/GenBank/DDBJ databases">
        <title>Complete genome sequence of Zobellia galactanivorans Dsij.</title>
        <authorList>
            <consortium name="Genoscope - CEA"/>
        </authorList>
    </citation>
    <scope>NUCLEOTIDE SEQUENCE [LARGE SCALE GENOMIC DNA]</scope>
    <source>
        <strain evidence="3">DSM 12802 / CCUG 47099 / CIP 106680 / NCIMB 13871 / Dsij</strain>
    </source>
</reference>
<organism evidence="2 3">
    <name type="scientific">Zobellia galactanivorans (strain DSM 12802 / CCUG 47099 / CIP 106680 / NCIMB 13871 / Dsij)</name>
    <dbReference type="NCBI Taxonomy" id="63186"/>
    <lineage>
        <taxon>Bacteria</taxon>
        <taxon>Pseudomonadati</taxon>
        <taxon>Bacteroidota</taxon>
        <taxon>Flavobacteriia</taxon>
        <taxon>Flavobacteriales</taxon>
        <taxon>Flavobacteriaceae</taxon>
        <taxon>Zobellia</taxon>
    </lineage>
</organism>
<dbReference type="AlphaFoldDB" id="G0LAB5"/>
<dbReference type="Proteomes" id="UP000008898">
    <property type="component" value="Chromosome"/>
</dbReference>
<dbReference type="PATRIC" id="fig|63186.3.peg.1137"/>
<dbReference type="OrthoDB" id="1365379at2"/>
<accession>G0LAB5</accession>
<feature type="transmembrane region" description="Helical" evidence="1">
    <location>
        <begin position="32"/>
        <end position="60"/>
    </location>
</feature>
<keyword evidence="1" id="KW-1133">Transmembrane helix</keyword>
<dbReference type="STRING" id="63186.ZOBELLIA_1155"/>
<dbReference type="RefSeq" id="WP_013992521.1">
    <property type="nucleotide sequence ID" value="NC_015844.1"/>
</dbReference>
<gene>
    <name evidence="2" type="ordered locus">zobellia_1155</name>
</gene>
<reference evidence="2 3" key="2">
    <citation type="journal article" date="2012" name="Environ. Microbiol.">
        <title>Characterization of the first alginolytic operons in a marine bacterium: from their emergence in marine Flavobacteriia to their independent transfers to marine Proteobacteria and human gut Bacteroides.</title>
        <authorList>
            <person name="Thomas F."/>
            <person name="Barbeyron T."/>
            <person name="Tonon T."/>
            <person name="Genicot S."/>
            <person name="Czjzek M."/>
            <person name="Michel G."/>
        </authorList>
    </citation>
    <scope>NUCLEOTIDE SEQUENCE [LARGE SCALE GENOMIC DNA]</scope>
    <source>
        <strain evidence="3">DSM 12802 / CCUG 47099 / CIP 106680 / NCIMB 13871 / Dsij</strain>
    </source>
</reference>
<name>G0LAB5_ZOBGA</name>
<keyword evidence="1" id="KW-0472">Membrane</keyword>